<dbReference type="AlphaFoldDB" id="A0A2U2I7F6"/>
<evidence type="ECO:0000313" key="1">
    <source>
        <dbReference type="EMBL" id="PWF55676.1"/>
    </source>
</evidence>
<sequence>MTDATRIFFEFTQDTGYVQSMMSGTPAPELWGTAWHDKFSKMSIPDNLPDVPEPQIDVLLWTGEMVTVFGIYEPQIKDGCMNYLLAG</sequence>
<comment type="caution">
    <text evidence="1">The sequence shown here is derived from an EMBL/GenBank/DDBJ whole genome shotgun (WGS) entry which is preliminary data.</text>
</comment>
<name>A0A2U2I7F6_9BURK</name>
<feature type="non-terminal residue" evidence="1">
    <location>
        <position position="87"/>
    </location>
</feature>
<gene>
    <name evidence="1" type="ORF">C7C56_000615</name>
</gene>
<proteinExistence type="predicted"/>
<dbReference type="Proteomes" id="UP000241421">
    <property type="component" value="Unassembled WGS sequence"/>
</dbReference>
<evidence type="ECO:0000313" key="2">
    <source>
        <dbReference type="Proteomes" id="UP000241421"/>
    </source>
</evidence>
<protein>
    <submittedName>
        <fullName evidence="1">Uncharacterized protein</fullName>
    </submittedName>
</protein>
<reference evidence="1 2" key="1">
    <citation type="submission" date="2018-04" db="EMBL/GenBank/DDBJ databases">
        <title>Massilia violaceinigra sp. nov., a novel purple-pigmented bacterium isolated from Tianshan glacier, Xinjiang, China.</title>
        <authorList>
            <person name="Wang H."/>
        </authorList>
    </citation>
    <scope>NUCLEOTIDE SEQUENCE [LARGE SCALE GENOMIC DNA]</scope>
    <source>
        <strain evidence="1 2">B448-2</strain>
    </source>
</reference>
<organism evidence="1 2">
    <name type="scientific">Massilia glaciei</name>
    <dbReference type="NCBI Taxonomy" id="1524097"/>
    <lineage>
        <taxon>Bacteria</taxon>
        <taxon>Pseudomonadati</taxon>
        <taxon>Pseudomonadota</taxon>
        <taxon>Betaproteobacteria</taxon>
        <taxon>Burkholderiales</taxon>
        <taxon>Oxalobacteraceae</taxon>
        <taxon>Telluria group</taxon>
        <taxon>Massilia</taxon>
    </lineage>
</organism>
<accession>A0A2U2I7F6</accession>
<keyword evidence="2" id="KW-1185">Reference proteome</keyword>
<dbReference type="EMBL" id="PXWF02000012">
    <property type="protein sequence ID" value="PWF55676.1"/>
    <property type="molecule type" value="Genomic_DNA"/>
</dbReference>